<accession>A0A3M3EST3</accession>
<comment type="caution">
    <text evidence="2">The sequence shown here is derived from an EMBL/GenBank/DDBJ whole genome shotgun (WGS) entry which is preliminary data.</text>
</comment>
<dbReference type="RefSeq" id="WP_024780788.1">
    <property type="nucleotide sequence ID" value="NZ_CP072011.1"/>
</dbReference>
<proteinExistence type="predicted"/>
<dbReference type="InterPro" id="IPR050700">
    <property type="entry name" value="YIM1/Zinc_Alcohol_DH_Fams"/>
</dbReference>
<dbReference type="STRING" id="47879.AXG94_11935"/>
<reference evidence="2 3" key="1">
    <citation type="submission" date="2018-08" db="EMBL/GenBank/DDBJ databases">
        <title>Recombination of ecologically and evolutionarily significant loci maintains genetic cohesion in the Pseudomonas syringae species complex.</title>
        <authorList>
            <person name="Dillon M."/>
            <person name="Thakur S."/>
            <person name="Almeida R.N.D."/>
            <person name="Weir B.S."/>
            <person name="Guttman D.S."/>
        </authorList>
    </citation>
    <scope>NUCLEOTIDE SEQUENCE [LARGE SCALE GENOMIC DNA]</scope>
    <source>
        <strain evidence="2 3">NCPPB2445</strain>
    </source>
</reference>
<dbReference type="EMBL" id="RBOJ01000046">
    <property type="protein sequence ID" value="RMM52561.1"/>
    <property type="molecule type" value="Genomic_DNA"/>
</dbReference>
<organism evidence="2 3">
    <name type="scientific">Pseudomonas corrugata</name>
    <dbReference type="NCBI Taxonomy" id="47879"/>
    <lineage>
        <taxon>Bacteria</taxon>
        <taxon>Pseudomonadati</taxon>
        <taxon>Pseudomonadota</taxon>
        <taxon>Gammaproteobacteria</taxon>
        <taxon>Pseudomonadales</taxon>
        <taxon>Pseudomonadaceae</taxon>
        <taxon>Pseudomonas</taxon>
    </lineage>
</organism>
<dbReference type="InterPro" id="IPR020843">
    <property type="entry name" value="ER"/>
</dbReference>
<dbReference type="GO" id="GO:0016491">
    <property type="term" value="F:oxidoreductase activity"/>
    <property type="evidence" value="ECO:0007669"/>
    <property type="project" value="InterPro"/>
</dbReference>
<dbReference type="Gene3D" id="3.90.180.10">
    <property type="entry name" value="Medium-chain alcohol dehydrogenases, catalytic domain"/>
    <property type="match status" value="1"/>
</dbReference>
<dbReference type="PANTHER" id="PTHR11695">
    <property type="entry name" value="ALCOHOL DEHYDROGENASE RELATED"/>
    <property type="match status" value="1"/>
</dbReference>
<dbReference type="SUPFAM" id="SSF50129">
    <property type="entry name" value="GroES-like"/>
    <property type="match status" value="1"/>
</dbReference>
<evidence type="ECO:0000313" key="3">
    <source>
        <dbReference type="Proteomes" id="UP000270661"/>
    </source>
</evidence>
<feature type="domain" description="Enoyl reductase (ER)" evidence="1">
    <location>
        <begin position="10"/>
        <end position="302"/>
    </location>
</feature>
<dbReference type="SMART" id="SM00829">
    <property type="entry name" value="PKS_ER"/>
    <property type="match status" value="1"/>
</dbReference>
<protein>
    <recommendedName>
        <fullName evidence="1">Enoyl reductase (ER) domain-containing protein</fullName>
    </recommendedName>
</protein>
<dbReference type="Gene3D" id="3.40.50.720">
    <property type="entry name" value="NAD(P)-binding Rossmann-like Domain"/>
    <property type="match status" value="1"/>
</dbReference>
<dbReference type="Pfam" id="PF13602">
    <property type="entry name" value="ADH_zinc_N_2"/>
    <property type="match status" value="1"/>
</dbReference>
<evidence type="ECO:0000313" key="2">
    <source>
        <dbReference type="EMBL" id="RMM52561.1"/>
    </source>
</evidence>
<dbReference type="Proteomes" id="UP000270661">
    <property type="component" value="Unassembled WGS sequence"/>
</dbReference>
<dbReference type="SUPFAM" id="SSF51735">
    <property type="entry name" value="NAD(P)-binding Rossmann-fold domains"/>
    <property type="match status" value="1"/>
</dbReference>
<sequence>MKSALINEFGSPDVIVESEARLRSPQPNEVVVRIEAASVNPLDVKILAGYMQPIFPVAFPYAPGTDFSGVIESVGEQVSVLKTGDRVAGRTSPEHGGAFATHLVIAASELCVIPAPMSFEQAAALPTAYGTARQALFDIGKLQRGERVLIHAGAGGVGSMAVQLAHLAGCHVIATASAKNLELLKSLGADEVIDYRTQTLDSVGEIDLVLDTLGGETLEESWQMLRPGGRISTLVEFNIEGRDGHAGEFVFFASAVPFLPEAIRQFSAGQLQIIIDSTFTLAETRAAVEKVATGHARGKVVIRPGN</sequence>
<dbReference type="CDD" id="cd05289">
    <property type="entry name" value="MDR_like_2"/>
    <property type="match status" value="1"/>
</dbReference>
<dbReference type="OrthoDB" id="9785812at2"/>
<dbReference type="AlphaFoldDB" id="A0A3M3EST3"/>
<dbReference type="Pfam" id="PF08240">
    <property type="entry name" value="ADH_N"/>
    <property type="match status" value="1"/>
</dbReference>
<dbReference type="InterPro" id="IPR011032">
    <property type="entry name" value="GroES-like_sf"/>
</dbReference>
<dbReference type="InterPro" id="IPR036291">
    <property type="entry name" value="NAD(P)-bd_dom_sf"/>
</dbReference>
<gene>
    <name evidence="2" type="ORF">ALQ77_04395</name>
</gene>
<name>A0A3M3EST3_9PSED</name>
<evidence type="ECO:0000259" key="1">
    <source>
        <dbReference type="SMART" id="SM00829"/>
    </source>
</evidence>
<keyword evidence="3" id="KW-1185">Reference proteome</keyword>
<dbReference type="PANTHER" id="PTHR11695:SF294">
    <property type="entry name" value="RETICULON-4-INTERACTING PROTEIN 1, MITOCHONDRIAL"/>
    <property type="match status" value="1"/>
</dbReference>
<dbReference type="InterPro" id="IPR013154">
    <property type="entry name" value="ADH-like_N"/>
</dbReference>